<keyword evidence="5 13" id="KW-1133">Transmembrane helix</keyword>
<evidence type="ECO:0000259" key="14">
    <source>
        <dbReference type="PROSITE" id="PS50262"/>
    </source>
</evidence>
<evidence type="ECO:0000256" key="4">
    <source>
        <dbReference type="ARBA" id="ARBA00022692"/>
    </source>
</evidence>
<proteinExistence type="inferred from homology"/>
<evidence type="ECO:0000256" key="6">
    <source>
        <dbReference type="ARBA" id="ARBA00023040"/>
    </source>
</evidence>
<feature type="transmembrane region" description="Helical" evidence="13">
    <location>
        <begin position="39"/>
        <end position="64"/>
    </location>
</feature>
<keyword evidence="7 13" id="KW-0472">Membrane</keyword>
<keyword evidence="8" id="KW-1015">Disulfide bond</keyword>
<keyword evidence="11 12" id="KW-0807">Transducer</keyword>
<dbReference type="PANTHER" id="PTHR45695:SF26">
    <property type="entry name" value="NEUROPEPTIDE CCHAMIDE-1 RECEPTOR"/>
    <property type="match status" value="1"/>
</dbReference>
<dbReference type="InterPro" id="IPR017452">
    <property type="entry name" value="GPCR_Rhodpsn_7TM"/>
</dbReference>
<keyword evidence="10" id="KW-0325">Glycoprotein</keyword>
<evidence type="ECO:0000256" key="12">
    <source>
        <dbReference type="RuleBase" id="RU000688"/>
    </source>
</evidence>
<comment type="similarity">
    <text evidence="2 12">Belongs to the G-protein coupled receptor 1 family.</text>
</comment>
<dbReference type="GO" id="GO:0005886">
    <property type="term" value="C:plasma membrane"/>
    <property type="evidence" value="ECO:0007669"/>
    <property type="project" value="UniProtKB-SubCell"/>
</dbReference>
<evidence type="ECO:0000256" key="11">
    <source>
        <dbReference type="ARBA" id="ARBA00023224"/>
    </source>
</evidence>
<dbReference type="CDD" id="cd15927">
    <property type="entry name" value="7tmA_Bombesin_R-like"/>
    <property type="match status" value="1"/>
</dbReference>
<dbReference type="GO" id="GO:0008188">
    <property type="term" value="F:neuropeptide receptor activity"/>
    <property type="evidence" value="ECO:0007669"/>
    <property type="project" value="TreeGrafter"/>
</dbReference>
<evidence type="ECO:0000256" key="3">
    <source>
        <dbReference type="ARBA" id="ARBA00022475"/>
    </source>
</evidence>
<keyword evidence="3" id="KW-1003">Cell membrane</keyword>
<evidence type="ECO:0000256" key="10">
    <source>
        <dbReference type="ARBA" id="ARBA00023180"/>
    </source>
</evidence>
<feature type="domain" description="G-protein coupled receptors family 1 profile" evidence="14">
    <location>
        <begin position="55"/>
        <end position="325"/>
    </location>
</feature>
<feature type="transmembrane region" description="Helical" evidence="13">
    <location>
        <begin position="308"/>
        <end position="328"/>
    </location>
</feature>
<evidence type="ECO:0000256" key="2">
    <source>
        <dbReference type="ARBA" id="ARBA00010663"/>
    </source>
</evidence>
<dbReference type="PRINTS" id="PR00237">
    <property type="entry name" value="GPCRRHODOPSN"/>
</dbReference>
<dbReference type="OrthoDB" id="10049706at2759"/>
<dbReference type="InterPro" id="IPR000276">
    <property type="entry name" value="GPCR_Rhodpsn"/>
</dbReference>
<reference evidence="15 16" key="1">
    <citation type="submission" date="2020-02" db="EMBL/GenBank/DDBJ databases">
        <authorList>
            <person name="Ferguson B K."/>
        </authorList>
    </citation>
    <scope>NUCLEOTIDE SEQUENCE [LARGE SCALE GENOMIC DNA]</scope>
</reference>
<evidence type="ECO:0000313" key="16">
    <source>
        <dbReference type="Proteomes" id="UP000479190"/>
    </source>
</evidence>
<sequence>MYNKSWSLNSSLLNSESFDGYEEEDDDQYVPYNERPETYVVPILFVLILIVGVVGNGVLVFTLVRHPNMRNIPNTYVLSLALGDLLVICTCVPFTSVLYTIESWPWGLAVCKLSEFAKDISIGVSVFTLTALAAERYHAIVNPIRRHVAGLSAKPLTILTVTLIWLLATVLALPAALFSHVPVEILKGNQTISICSPFPNEFGESYEKGMVLFKFLAYYAFPLCIISGFYLGMARHLELSTRNMPGEQPGVPHQCEQIRARKKVGKVVIAFVIIFFVCFLPYHVFMLWFHFYPWSREVYDEFWHAFRIIGFCLSFINSCVNPIALYCVSGTFRKRFNQYLCCCLPSVKRTANTQGRFPRTRGEASTFYETSFNSTYRRHTQELNSSTLLNFSVETERRRHLLGMKAVCKCGIQEKRRWIEARCAEPRHDETETRRLLLLARQNSDGDDDDEEDVTKEVLTEVFGDLPGNSKNPLATLMGSTSKFDAPKEFKPGELLGFEYCRIVTANFLKNIDSPIFADSGTSHLDPTSTLKPNIMLFVICFMLLMMYLQGVTATELHPVPPPIVGLFPSKARASQEQLAINSLHQHVGMNSGNSTDPGNRVASLYTEYKKCNNKQACIVARRRKRNFRRRQFYAISPVTTRERYFLYKYLFQPVYD</sequence>
<feature type="transmembrane region" description="Helical" evidence="13">
    <location>
        <begin position="215"/>
        <end position="234"/>
    </location>
</feature>
<evidence type="ECO:0000256" key="1">
    <source>
        <dbReference type="ARBA" id="ARBA00004651"/>
    </source>
</evidence>
<name>A0A6H5J2I7_9HYME</name>
<dbReference type="SUPFAM" id="SSF81321">
    <property type="entry name" value="Family A G protein-coupled receptor-like"/>
    <property type="match status" value="1"/>
</dbReference>
<feature type="transmembrane region" description="Helical" evidence="13">
    <location>
        <begin position="158"/>
        <end position="178"/>
    </location>
</feature>
<keyword evidence="16" id="KW-1185">Reference proteome</keyword>
<accession>A0A6H5J2I7</accession>
<evidence type="ECO:0000256" key="9">
    <source>
        <dbReference type="ARBA" id="ARBA00023170"/>
    </source>
</evidence>
<protein>
    <recommendedName>
        <fullName evidence="14">G-protein coupled receptors family 1 profile domain-containing protein</fullName>
    </recommendedName>
</protein>
<feature type="transmembrane region" description="Helical" evidence="13">
    <location>
        <begin position="535"/>
        <end position="553"/>
    </location>
</feature>
<dbReference type="PROSITE" id="PS00237">
    <property type="entry name" value="G_PROTEIN_RECEP_F1_1"/>
    <property type="match status" value="1"/>
</dbReference>
<evidence type="ECO:0000256" key="7">
    <source>
        <dbReference type="ARBA" id="ARBA00023136"/>
    </source>
</evidence>
<gene>
    <name evidence="15" type="ORF">TBRA_LOCUS13279</name>
</gene>
<dbReference type="PRINTS" id="PR00358">
    <property type="entry name" value="BOMBESINR"/>
</dbReference>
<dbReference type="PROSITE" id="PS50262">
    <property type="entry name" value="G_PROTEIN_RECEP_F1_2"/>
    <property type="match status" value="1"/>
</dbReference>
<comment type="subcellular location">
    <subcellularLocation>
        <location evidence="1">Cell membrane</location>
        <topology evidence="1">Multi-pass membrane protein</topology>
    </subcellularLocation>
</comment>
<dbReference type="AlphaFoldDB" id="A0A6H5J2I7"/>
<dbReference type="InterPro" id="IPR001556">
    <property type="entry name" value="Bombsn_rcpt-like"/>
</dbReference>
<evidence type="ECO:0000256" key="8">
    <source>
        <dbReference type="ARBA" id="ARBA00023157"/>
    </source>
</evidence>
<evidence type="ECO:0000256" key="5">
    <source>
        <dbReference type="ARBA" id="ARBA00022989"/>
    </source>
</evidence>
<dbReference type="Gene3D" id="1.20.1070.10">
    <property type="entry name" value="Rhodopsin 7-helix transmembrane proteins"/>
    <property type="match status" value="1"/>
</dbReference>
<dbReference type="EMBL" id="CADCXV010001127">
    <property type="protein sequence ID" value="CAB0041613.1"/>
    <property type="molecule type" value="Genomic_DNA"/>
</dbReference>
<keyword evidence="4 12" id="KW-0812">Transmembrane</keyword>
<dbReference type="Proteomes" id="UP000479190">
    <property type="component" value="Unassembled WGS sequence"/>
</dbReference>
<dbReference type="PANTHER" id="PTHR45695">
    <property type="entry name" value="LEUCOKININ RECEPTOR-RELATED"/>
    <property type="match status" value="1"/>
</dbReference>
<feature type="transmembrane region" description="Helical" evidence="13">
    <location>
        <begin position="267"/>
        <end position="288"/>
    </location>
</feature>
<evidence type="ECO:0000313" key="15">
    <source>
        <dbReference type="EMBL" id="CAB0041613.1"/>
    </source>
</evidence>
<feature type="transmembrane region" description="Helical" evidence="13">
    <location>
        <begin position="120"/>
        <end position="137"/>
    </location>
</feature>
<feature type="transmembrane region" description="Helical" evidence="13">
    <location>
        <begin position="76"/>
        <end position="100"/>
    </location>
</feature>
<dbReference type="Pfam" id="PF00001">
    <property type="entry name" value="7tm_1"/>
    <property type="match status" value="1"/>
</dbReference>
<organism evidence="15 16">
    <name type="scientific">Trichogramma brassicae</name>
    <dbReference type="NCBI Taxonomy" id="86971"/>
    <lineage>
        <taxon>Eukaryota</taxon>
        <taxon>Metazoa</taxon>
        <taxon>Ecdysozoa</taxon>
        <taxon>Arthropoda</taxon>
        <taxon>Hexapoda</taxon>
        <taxon>Insecta</taxon>
        <taxon>Pterygota</taxon>
        <taxon>Neoptera</taxon>
        <taxon>Endopterygota</taxon>
        <taxon>Hymenoptera</taxon>
        <taxon>Apocrita</taxon>
        <taxon>Proctotrupomorpha</taxon>
        <taxon>Chalcidoidea</taxon>
        <taxon>Trichogrammatidae</taxon>
        <taxon>Trichogramma</taxon>
    </lineage>
</organism>
<keyword evidence="6 12" id="KW-0297">G-protein coupled receptor</keyword>
<keyword evidence="9 12" id="KW-0675">Receptor</keyword>
<evidence type="ECO:0000256" key="13">
    <source>
        <dbReference type="SAM" id="Phobius"/>
    </source>
</evidence>